<proteinExistence type="predicted"/>
<evidence type="ECO:0000313" key="1">
    <source>
        <dbReference type="EMBL" id="KAI5666259.1"/>
    </source>
</evidence>
<gene>
    <name evidence="1" type="ORF">M9H77_16112</name>
</gene>
<dbReference type="Proteomes" id="UP001060085">
    <property type="component" value="Linkage Group LG04"/>
</dbReference>
<protein>
    <submittedName>
        <fullName evidence="1">Uncharacterized protein</fullName>
    </submittedName>
</protein>
<dbReference type="EMBL" id="CM044704">
    <property type="protein sequence ID" value="KAI5666259.1"/>
    <property type="molecule type" value="Genomic_DNA"/>
</dbReference>
<reference evidence="2" key="1">
    <citation type="journal article" date="2023" name="Nat. Plants">
        <title>Single-cell RNA sequencing provides a high-resolution roadmap for understanding the multicellular compartmentation of specialized metabolism.</title>
        <authorList>
            <person name="Sun S."/>
            <person name="Shen X."/>
            <person name="Li Y."/>
            <person name="Li Y."/>
            <person name="Wang S."/>
            <person name="Li R."/>
            <person name="Zhang H."/>
            <person name="Shen G."/>
            <person name="Guo B."/>
            <person name="Wei J."/>
            <person name="Xu J."/>
            <person name="St-Pierre B."/>
            <person name="Chen S."/>
            <person name="Sun C."/>
        </authorList>
    </citation>
    <scope>NUCLEOTIDE SEQUENCE [LARGE SCALE GENOMIC DNA]</scope>
</reference>
<name>A0ACC0B068_CATRO</name>
<accession>A0ACC0B068</accession>
<organism evidence="1 2">
    <name type="scientific">Catharanthus roseus</name>
    <name type="common">Madagascar periwinkle</name>
    <name type="synonym">Vinca rosea</name>
    <dbReference type="NCBI Taxonomy" id="4058"/>
    <lineage>
        <taxon>Eukaryota</taxon>
        <taxon>Viridiplantae</taxon>
        <taxon>Streptophyta</taxon>
        <taxon>Embryophyta</taxon>
        <taxon>Tracheophyta</taxon>
        <taxon>Spermatophyta</taxon>
        <taxon>Magnoliopsida</taxon>
        <taxon>eudicotyledons</taxon>
        <taxon>Gunneridae</taxon>
        <taxon>Pentapetalae</taxon>
        <taxon>asterids</taxon>
        <taxon>lamiids</taxon>
        <taxon>Gentianales</taxon>
        <taxon>Apocynaceae</taxon>
        <taxon>Rauvolfioideae</taxon>
        <taxon>Vinceae</taxon>
        <taxon>Catharanthinae</taxon>
        <taxon>Catharanthus</taxon>
    </lineage>
</organism>
<sequence length="132" mass="15996">MYVSLFGSVERYYELIQRIQWWDGHAPQEDWLDTLDSLYVIANAFNLYMVLIARLGSTTLLPLYSYSYYTARTLIILQMRDRCSLLPLHVQWQYHRSDRVSGWVKSYSDWIANWNTRYRREYPTEDPIHVNF</sequence>
<comment type="caution">
    <text evidence="1">The sequence shown here is derived from an EMBL/GenBank/DDBJ whole genome shotgun (WGS) entry which is preliminary data.</text>
</comment>
<keyword evidence="2" id="KW-1185">Reference proteome</keyword>
<evidence type="ECO:0000313" key="2">
    <source>
        <dbReference type="Proteomes" id="UP001060085"/>
    </source>
</evidence>